<accession>A0A212SI10</accession>
<dbReference type="InterPro" id="IPR002525">
    <property type="entry name" value="Transp_IS110-like_N"/>
</dbReference>
<feature type="domain" description="Transposase IS110-like N-terminal" evidence="1">
    <location>
        <begin position="37"/>
        <end position="114"/>
    </location>
</feature>
<dbReference type="GO" id="GO:0003677">
    <property type="term" value="F:DNA binding"/>
    <property type="evidence" value="ECO:0007669"/>
    <property type="project" value="InterPro"/>
</dbReference>
<dbReference type="PANTHER" id="PTHR33055">
    <property type="entry name" value="TRANSPOSASE FOR INSERTION SEQUENCE ELEMENT IS1111A"/>
    <property type="match status" value="1"/>
</dbReference>
<dbReference type="InterPro" id="IPR047650">
    <property type="entry name" value="Transpos_IS110"/>
</dbReference>
<evidence type="ECO:0000259" key="1">
    <source>
        <dbReference type="Pfam" id="PF01548"/>
    </source>
</evidence>
<evidence type="ECO:0000313" key="2">
    <source>
        <dbReference type="EMBL" id="SNB85470.1"/>
    </source>
</evidence>
<dbReference type="EMBL" id="FYDG01000057">
    <property type="protein sequence ID" value="SNB85470.1"/>
    <property type="molecule type" value="Genomic_DNA"/>
</dbReference>
<name>A0A212SI10_RHOAC</name>
<dbReference type="GO" id="GO:0006313">
    <property type="term" value="P:DNA transposition"/>
    <property type="evidence" value="ECO:0007669"/>
    <property type="project" value="InterPro"/>
</dbReference>
<gene>
    <name evidence="2" type="ORF">SAMN06265338_1574</name>
</gene>
<dbReference type="Proteomes" id="UP000198418">
    <property type="component" value="Unassembled WGS sequence"/>
</dbReference>
<proteinExistence type="predicted"/>
<protein>
    <submittedName>
        <fullName evidence="2">Transposase</fullName>
    </submittedName>
</protein>
<dbReference type="GO" id="GO:0004803">
    <property type="term" value="F:transposase activity"/>
    <property type="evidence" value="ECO:0007669"/>
    <property type="project" value="InterPro"/>
</dbReference>
<dbReference type="PANTHER" id="PTHR33055:SF13">
    <property type="entry name" value="TRANSPOSASE"/>
    <property type="match status" value="1"/>
</dbReference>
<evidence type="ECO:0000313" key="3">
    <source>
        <dbReference type="Proteomes" id="UP000198418"/>
    </source>
</evidence>
<organism evidence="2 3">
    <name type="scientific">Rhodoblastus acidophilus</name>
    <name type="common">Rhodopseudomonas acidophila</name>
    <dbReference type="NCBI Taxonomy" id="1074"/>
    <lineage>
        <taxon>Bacteria</taxon>
        <taxon>Pseudomonadati</taxon>
        <taxon>Pseudomonadota</taxon>
        <taxon>Alphaproteobacteria</taxon>
        <taxon>Hyphomicrobiales</taxon>
        <taxon>Rhodoblastaceae</taxon>
        <taxon>Rhodoblastus</taxon>
    </lineage>
</organism>
<keyword evidence="3" id="KW-1185">Reference proteome</keyword>
<sequence length="142" mass="16168">MPAKRELSMRQLRNLLRLHHDGVSAREIGRLLSPFVARVVIANPLQVKAIAQAHVKTDKIDAGTLASLHAAGYLPQIWTPDAGTERARRLVGRRYQVVRHRTRVKNEVHSILHAHLIPQCPHADLFSRVGRDWLLRQPIKLQ</sequence>
<reference evidence="3" key="1">
    <citation type="submission" date="2017-06" db="EMBL/GenBank/DDBJ databases">
        <authorList>
            <person name="Varghese N."/>
            <person name="Submissions S."/>
        </authorList>
    </citation>
    <scope>NUCLEOTIDE SEQUENCE [LARGE SCALE GENOMIC DNA]</scope>
    <source>
        <strain evidence="3">DSM 137</strain>
    </source>
</reference>
<dbReference type="Pfam" id="PF01548">
    <property type="entry name" value="DEDD_Tnp_IS110"/>
    <property type="match status" value="1"/>
</dbReference>
<dbReference type="AlphaFoldDB" id="A0A212SI10"/>